<dbReference type="AlphaFoldDB" id="A0A844YEB2"/>
<sequence>MKVTIDAICAGRAHPLASGKRSGIAKSPLSGTVVIGLRGLAGDVQVDRRHHGYPAMALHHLPFEHHEWMAARFADPEPLGAAGGLGENLSSTGLLEPDVRIGDRFRLGTALIEVTQPRQPCATIEQHLQRKGVVKAMVAAARSGWFYRVLEEGIAQAGDAFVLVERGHPEWSVERAFRCVYAKPGGSESELRELAALDRVSDRLIHDIAKRISL</sequence>
<keyword evidence="3" id="KW-1185">Reference proteome</keyword>
<dbReference type="GO" id="GO:0003824">
    <property type="term" value="F:catalytic activity"/>
    <property type="evidence" value="ECO:0007669"/>
    <property type="project" value="InterPro"/>
</dbReference>
<evidence type="ECO:0000259" key="1">
    <source>
        <dbReference type="PROSITE" id="PS51340"/>
    </source>
</evidence>
<dbReference type="GO" id="GO:0030170">
    <property type="term" value="F:pyridoxal phosphate binding"/>
    <property type="evidence" value="ECO:0007669"/>
    <property type="project" value="InterPro"/>
</dbReference>
<evidence type="ECO:0000313" key="2">
    <source>
        <dbReference type="EMBL" id="MXO61983.1"/>
    </source>
</evidence>
<comment type="caution">
    <text evidence="2">The sequence shown here is derived from an EMBL/GenBank/DDBJ whole genome shotgun (WGS) entry which is preliminary data.</text>
</comment>
<dbReference type="InterPro" id="IPR052353">
    <property type="entry name" value="Benzoxazolinone_Detox_Enz"/>
</dbReference>
<dbReference type="EMBL" id="WTYN01000001">
    <property type="protein sequence ID" value="MXO61983.1"/>
    <property type="molecule type" value="Genomic_DNA"/>
</dbReference>
<dbReference type="InterPro" id="IPR005302">
    <property type="entry name" value="MoCF_Sase_C"/>
</dbReference>
<dbReference type="Proteomes" id="UP000445582">
    <property type="component" value="Unassembled WGS sequence"/>
</dbReference>
<protein>
    <submittedName>
        <fullName evidence="2">MOSC domain-containing protein</fullName>
    </submittedName>
</protein>
<dbReference type="RefSeq" id="WP_160671236.1">
    <property type="nucleotide sequence ID" value="NZ_WTYN01000001.1"/>
</dbReference>
<dbReference type="Pfam" id="PF03473">
    <property type="entry name" value="MOSC"/>
    <property type="match status" value="1"/>
</dbReference>
<proteinExistence type="predicted"/>
<reference evidence="2 3" key="1">
    <citation type="submission" date="2019-12" db="EMBL/GenBank/DDBJ databases">
        <title>Genomic-based taxomic classification of the family Erythrobacteraceae.</title>
        <authorList>
            <person name="Xu L."/>
        </authorList>
    </citation>
    <scope>NUCLEOTIDE SEQUENCE [LARGE SCALE GENOMIC DNA]</scope>
    <source>
        <strain evidence="2 3">MCCC 1A09965</strain>
    </source>
</reference>
<dbReference type="OrthoDB" id="9786134at2"/>
<dbReference type="PANTHER" id="PTHR30212:SF2">
    <property type="entry name" value="PROTEIN YIIM"/>
    <property type="match status" value="1"/>
</dbReference>
<dbReference type="InterPro" id="IPR011037">
    <property type="entry name" value="Pyrv_Knase-like_insert_dom_sf"/>
</dbReference>
<dbReference type="PROSITE" id="PS51340">
    <property type="entry name" value="MOSC"/>
    <property type="match status" value="1"/>
</dbReference>
<evidence type="ECO:0000313" key="3">
    <source>
        <dbReference type="Proteomes" id="UP000445582"/>
    </source>
</evidence>
<dbReference type="GO" id="GO:0030151">
    <property type="term" value="F:molybdenum ion binding"/>
    <property type="evidence" value="ECO:0007669"/>
    <property type="project" value="InterPro"/>
</dbReference>
<gene>
    <name evidence="2" type="ORF">GRI48_03065</name>
</gene>
<dbReference type="Gene3D" id="2.40.33.20">
    <property type="entry name" value="PK beta-barrel domain-like"/>
    <property type="match status" value="1"/>
</dbReference>
<name>A0A844YEB2_9SPHN</name>
<feature type="domain" description="MOSC" evidence="1">
    <location>
        <begin position="27"/>
        <end position="164"/>
    </location>
</feature>
<accession>A0A844YEB2</accession>
<dbReference type="PANTHER" id="PTHR30212">
    <property type="entry name" value="PROTEIN YIIM"/>
    <property type="match status" value="1"/>
</dbReference>
<organism evidence="2 3">
    <name type="scientific">Qipengyuania oceanensis</name>
    <dbReference type="NCBI Taxonomy" id="1463597"/>
    <lineage>
        <taxon>Bacteria</taxon>
        <taxon>Pseudomonadati</taxon>
        <taxon>Pseudomonadota</taxon>
        <taxon>Alphaproteobacteria</taxon>
        <taxon>Sphingomonadales</taxon>
        <taxon>Erythrobacteraceae</taxon>
        <taxon>Qipengyuania</taxon>
    </lineage>
</organism>
<dbReference type="SUPFAM" id="SSF50800">
    <property type="entry name" value="PK beta-barrel domain-like"/>
    <property type="match status" value="1"/>
</dbReference>